<reference evidence="3 4" key="1">
    <citation type="submission" date="2018-06" db="EMBL/GenBank/DDBJ databases">
        <title>Pseudomonas diversity within urban Lake Michigan freshwaters.</title>
        <authorList>
            <person name="Batrich M."/>
            <person name="Hatzopoulos T."/>
            <person name="Putonti C."/>
        </authorList>
    </citation>
    <scope>NUCLEOTIDE SEQUENCE [LARGE SCALE GENOMIC DNA]</scope>
    <source>
        <strain evidence="3 4">LBp-160603</strain>
    </source>
</reference>
<dbReference type="Proteomes" id="UP000247620">
    <property type="component" value="Unassembled WGS sequence"/>
</dbReference>
<organism evidence="3 4">
    <name type="scientific">Pseudomonas soli</name>
    <dbReference type="NCBI Taxonomy" id="1306993"/>
    <lineage>
        <taxon>Bacteria</taxon>
        <taxon>Pseudomonadati</taxon>
        <taxon>Pseudomonadota</taxon>
        <taxon>Gammaproteobacteria</taxon>
        <taxon>Pseudomonadales</taxon>
        <taxon>Pseudomonadaceae</taxon>
        <taxon>Pseudomonas</taxon>
    </lineage>
</organism>
<dbReference type="Gene3D" id="3.30.450.180">
    <property type="match status" value="1"/>
</dbReference>
<evidence type="ECO:0000313" key="3">
    <source>
        <dbReference type="EMBL" id="PYB76186.1"/>
    </source>
</evidence>
<dbReference type="CDD" id="cd00093">
    <property type="entry name" value="HTH_XRE"/>
    <property type="match status" value="1"/>
</dbReference>
<feature type="domain" description="HTH cro/C1-type" evidence="2">
    <location>
        <begin position="38"/>
        <end position="92"/>
    </location>
</feature>
<dbReference type="PROSITE" id="PS50943">
    <property type="entry name" value="HTH_CROC1"/>
    <property type="match status" value="1"/>
</dbReference>
<dbReference type="Pfam" id="PF13560">
    <property type="entry name" value="HTH_31"/>
    <property type="match status" value="1"/>
</dbReference>
<evidence type="ECO:0000256" key="1">
    <source>
        <dbReference type="SAM" id="MobiDB-lite"/>
    </source>
</evidence>
<sequence length="290" mass="30911">MTSQVMDASAKDSQSRSMSPLPFHTPHPPTATDAGAHLRRLRRQAGLSQLDLALLAGVSQRHLSCVETGRAKASPGTLHALLSALQVPLEHCNEVFLAAGYAPRYMASAADAPAMKMVHDAVEHILQANNPAPAIVIASNWDITAANASAGLLFAMASVATTSTSGLNLLDTLLRPGGLGDHLVNADEIRAIAWQRAAREAVSNPDLARLLQDLPVPPALAADTPMSPVVLTRVRTAEGELRFLSTFTTFGMPQDITVASLRIEHLVPADSETWQVMTAAYQRVIRNAEI</sequence>
<dbReference type="PANTHER" id="PTHR35010:SF4">
    <property type="entry name" value="BLL5781 PROTEIN"/>
    <property type="match status" value="1"/>
</dbReference>
<dbReference type="GO" id="GO:0003677">
    <property type="term" value="F:DNA binding"/>
    <property type="evidence" value="ECO:0007669"/>
    <property type="project" value="InterPro"/>
</dbReference>
<dbReference type="PANTHER" id="PTHR35010">
    <property type="entry name" value="BLL4672 PROTEIN-RELATED"/>
    <property type="match status" value="1"/>
</dbReference>
<dbReference type="Gene3D" id="1.10.260.40">
    <property type="entry name" value="lambda repressor-like DNA-binding domains"/>
    <property type="match status" value="1"/>
</dbReference>
<feature type="region of interest" description="Disordered" evidence="1">
    <location>
        <begin position="1"/>
        <end position="33"/>
    </location>
</feature>
<proteinExistence type="predicted"/>
<dbReference type="SUPFAM" id="SSF47413">
    <property type="entry name" value="lambda repressor-like DNA-binding domains"/>
    <property type="match status" value="1"/>
</dbReference>
<dbReference type="InterPro" id="IPR001387">
    <property type="entry name" value="Cro/C1-type_HTH"/>
</dbReference>
<dbReference type="InterPro" id="IPR041413">
    <property type="entry name" value="MLTR_LBD"/>
</dbReference>
<dbReference type="Pfam" id="PF17765">
    <property type="entry name" value="MLTR_LBD"/>
    <property type="match status" value="1"/>
</dbReference>
<dbReference type="AlphaFoldDB" id="A0A2V4IDU9"/>
<comment type="caution">
    <text evidence="3">The sequence shown here is derived from an EMBL/GenBank/DDBJ whole genome shotgun (WGS) entry which is preliminary data.</text>
</comment>
<gene>
    <name evidence="3" type="ORF">DMX07_21850</name>
</gene>
<name>A0A2V4IDU9_9PSED</name>
<evidence type="ECO:0000259" key="2">
    <source>
        <dbReference type="PROSITE" id="PS50943"/>
    </source>
</evidence>
<dbReference type="SMART" id="SM00530">
    <property type="entry name" value="HTH_XRE"/>
    <property type="match status" value="1"/>
</dbReference>
<accession>A0A2V4IDU9</accession>
<dbReference type="InterPro" id="IPR010982">
    <property type="entry name" value="Lambda_DNA-bd_dom_sf"/>
</dbReference>
<protein>
    <submittedName>
        <fullName evidence="3">Transcriptional regulator</fullName>
    </submittedName>
</protein>
<dbReference type="EMBL" id="QJRO01000020">
    <property type="protein sequence ID" value="PYB76186.1"/>
    <property type="molecule type" value="Genomic_DNA"/>
</dbReference>
<evidence type="ECO:0000313" key="4">
    <source>
        <dbReference type="Proteomes" id="UP000247620"/>
    </source>
</evidence>